<protein>
    <submittedName>
        <fullName evidence="2">Uncharacterized protein</fullName>
    </submittedName>
</protein>
<organism evidence="2 3">
    <name type="scientific">Rubripirellula tenax</name>
    <dbReference type="NCBI Taxonomy" id="2528015"/>
    <lineage>
        <taxon>Bacteria</taxon>
        <taxon>Pseudomonadati</taxon>
        <taxon>Planctomycetota</taxon>
        <taxon>Planctomycetia</taxon>
        <taxon>Pirellulales</taxon>
        <taxon>Pirellulaceae</taxon>
        <taxon>Rubripirellula</taxon>
    </lineage>
</organism>
<evidence type="ECO:0000313" key="3">
    <source>
        <dbReference type="Proteomes" id="UP000318288"/>
    </source>
</evidence>
<evidence type="ECO:0000313" key="2">
    <source>
        <dbReference type="EMBL" id="TWU60892.1"/>
    </source>
</evidence>
<proteinExistence type="predicted"/>
<name>A0A5C6FMZ4_9BACT</name>
<keyword evidence="1" id="KW-0472">Membrane</keyword>
<dbReference type="AlphaFoldDB" id="A0A5C6FMZ4"/>
<accession>A0A5C6FMZ4</accession>
<keyword evidence="3" id="KW-1185">Reference proteome</keyword>
<keyword evidence="1" id="KW-1133">Transmembrane helix</keyword>
<sequence>MKPSSLRLHFSRQPRLHWATCIFVCVAHIVGCYTAATCRGYPAPPWWTIPAMYVAPFLCGLPALFDNDRSLRHRGVILTAIAMGITHAVAWCNLASARPHPGFHIGFFGLLVSILPWLPFAFVTIPTMAFCLLFIERVLGDCWGLLRRFPDESLVSTTKIAGNHAVHRSGDSAFPDG</sequence>
<dbReference type="Proteomes" id="UP000318288">
    <property type="component" value="Unassembled WGS sequence"/>
</dbReference>
<keyword evidence="1" id="KW-0812">Transmembrane</keyword>
<evidence type="ECO:0000256" key="1">
    <source>
        <dbReference type="SAM" id="Phobius"/>
    </source>
</evidence>
<comment type="caution">
    <text evidence="2">The sequence shown here is derived from an EMBL/GenBank/DDBJ whole genome shotgun (WGS) entry which is preliminary data.</text>
</comment>
<feature type="transmembrane region" description="Helical" evidence="1">
    <location>
        <begin position="77"/>
        <end position="97"/>
    </location>
</feature>
<reference evidence="2 3" key="1">
    <citation type="submission" date="2019-02" db="EMBL/GenBank/DDBJ databases">
        <title>Deep-cultivation of Planctomycetes and their phenomic and genomic characterization uncovers novel biology.</title>
        <authorList>
            <person name="Wiegand S."/>
            <person name="Jogler M."/>
            <person name="Boedeker C."/>
            <person name="Pinto D."/>
            <person name="Vollmers J."/>
            <person name="Rivas-Marin E."/>
            <person name="Kohn T."/>
            <person name="Peeters S.H."/>
            <person name="Heuer A."/>
            <person name="Rast P."/>
            <person name="Oberbeckmann S."/>
            <person name="Bunk B."/>
            <person name="Jeske O."/>
            <person name="Meyerdierks A."/>
            <person name="Storesund J.E."/>
            <person name="Kallscheuer N."/>
            <person name="Luecker S."/>
            <person name="Lage O.M."/>
            <person name="Pohl T."/>
            <person name="Merkel B.J."/>
            <person name="Hornburger P."/>
            <person name="Mueller R.-W."/>
            <person name="Bruemmer F."/>
            <person name="Labrenz M."/>
            <person name="Spormann A.M."/>
            <person name="Op Den Camp H."/>
            <person name="Overmann J."/>
            <person name="Amann R."/>
            <person name="Jetten M.S.M."/>
            <person name="Mascher T."/>
            <person name="Medema M.H."/>
            <person name="Devos D.P."/>
            <person name="Kaster A.-K."/>
            <person name="Ovreas L."/>
            <person name="Rohde M."/>
            <person name="Galperin M.Y."/>
            <person name="Jogler C."/>
        </authorList>
    </citation>
    <scope>NUCLEOTIDE SEQUENCE [LARGE SCALE GENOMIC DNA]</scope>
    <source>
        <strain evidence="2 3">Poly51</strain>
    </source>
</reference>
<gene>
    <name evidence="2" type="ORF">Poly51_11740</name>
</gene>
<feature type="transmembrane region" description="Helical" evidence="1">
    <location>
        <begin position="16"/>
        <end position="36"/>
    </location>
</feature>
<feature type="transmembrane region" description="Helical" evidence="1">
    <location>
        <begin position="48"/>
        <end position="65"/>
    </location>
</feature>
<dbReference type="EMBL" id="SJPW01000001">
    <property type="protein sequence ID" value="TWU60892.1"/>
    <property type="molecule type" value="Genomic_DNA"/>
</dbReference>